<dbReference type="PANTHER" id="PTHR15592">
    <property type="entry name" value="MATRIN 3/NUCLEAR PROTEIN 220-RELATED"/>
    <property type="match status" value="1"/>
</dbReference>
<keyword evidence="6" id="KW-1185">Reference proteome</keyword>
<evidence type="ECO:0000313" key="6">
    <source>
        <dbReference type="Proteomes" id="UP000504632"/>
    </source>
</evidence>
<evidence type="ECO:0000259" key="5">
    <source>
        <dbReference type="PROSITE" id="PS50102"/>
    </source>
</evidence>
<dbReference type="Pfam" id="PF11835">
    <property type="entry name" value="RRM_8"/>
    <property type="match status" value="1"/>
</dbReference>
<dbReference type="Proteomes" id="UP000504632">
    <property type="component" value="Chromosome 4"/>
</dbReference>
<evidence type="ECO:0000313" key="7">
    <source>
        <dbReference type="RefSeq" id="XP_030627345.1"/>
    </source>
</evidence>
<dbReference type="InterPro" id="IPR000504">
    <property type="entry name" value="RRM_dom"/>
</dbReference>
<dbReference type="SUPFAM" id="SSF54928">
    <property type="entry name" value="RNA-binding domain, RBD"/>
    <property type="match status" value="3"/>
</dbReference>
<feature type="domain" description="RRM" evidence="5">
    <location>
        <begin position="341"/>
        <end position="414"/>
    </location>
</feature>
<keyword evidence="1" id="KW-0597">Phosphoprotein</keyword>
<organism evidence="6 7">
    <name type="scientific">Chanos chanos</name>
    <name type="common">Milkfish</name>
    <name type="synonym">Mugil chanos</name>
    <dbReference type="NCBI Taxonomy" id="29144"/>
    <lineage>
        <taxon>Eukaryota</taxon>
        <taxon>Metazoa</taxon>
        <taxon>Chordata</taxon>
        <taxon>Craniata</taxon>
        <taxon>Vertebrata</taxon>
        <taxon>Euteleostomi</taxon>
        <taxon>Actinopterygii</taxon>
        <taxon>Neopterygii</taxon>
        <taxon>Teleostei</taxon>
        <taxon>Ostariophysi</taxon>
        <taxon>Gonorynchiformes</taxon>
        <taxon>Chanidae</taxon>
        <taxon>Chanos</taxon>
    </lineage>
</organism>
<proteinExistence type="predicted"/>
<evidence type="ECO:0000256" key="4">
    <source>
        <dbReference type="PROSITE-ProRule" id="PRU00176"/>
    </source>
</evidence>
<dbReference type="PROSITE" id="PS50102">
    <property type="entry name" value="RRM"/>
    <property type="match status" value="2"/>
</dbReference>
<dbReference type="Pfam" id="PF22976">
    <property type="entry name" value="RRM_10"/>
    <property type="match status" value="1"/>
</dbReference>
<keyword evidence="3 4" id="KW-0694">RNA-binding</keyword>
<dbReference type="InParanoid" id="A0A6J2V2Z6"/>
<feature type="domain" description="RRM" evidence="5">
    <location>
        <begin position="178"/>
        <end position="253"/>
    </location>
</feature>
<dbReference type="FunFam" id="3.30.70.330:FF:000072">
    <property type="entry name" value="heterogeneous nuclear ribonucleoprotein L isoform X1"/>
    <property type="match status" value="1"/>
</dbReference>
<dbReference type="RefSeq" id="XP_030627345.1">
    <property type="nucleotide sequence ID" value="XM_030771485.1"/>
</dbReference>
<evidence type="ECO:0000256" key="3">
    <source>
        <dbReference type="ARBA" id="ARBA00022884"/>
    </source>
</evidence>
<dbReference type="GO" id="GO:0006397">
    <property type="term" value="P:mRNA processing"/>
    <property type="evidence" value="ECO:0007669"/>
    <property type="project" value="InterPro"/>
</dbReference>
<dbReference type="CDD" id="cd12689">
    <property type="entry name" value="RRM1_hnRNPL_like"/>
    <property type="match status" value="1"/>
</dbReference>
<dbReference type="FunFam" id="3.30.70.330:FF:000073">
    <property type="entry name" value="Heterogeneous nuclear ribonucleoprotein L like"/>
    <property type="match status" value="1"/>
</dbReference>
<dbReference type="Gene3D" id="3.30.70.330">
    <property type="match status" value="4"/>
</dbReference>
<sequence length="546" mass="61525">MNSFSSQDVLKNFLRFKRCLSNEHSDMNLARPPKRQKTVTSCMISDEREKNVWENDVNEDALDELTTCKSKAKRQADVHNVPPSPVVHVRRLCETAVEADLVQALERFGIISYVLMLPLKRQALVEFSSIESAERCVSHALRECVCVAGRPAFFNYSESKKIIRPENTVSHDDGNRVLLLFIQNAHYPITTDVLYNVCNPIGKVLRIVIFKRNGLLAMVEFETPLGAQRAKAELNGADIYSNCCTMKIEYAKPTHLNVVKNDAESWDYTKPHLGNGDRVNQRKRKSILGDHPSFLSENGHCGQTDESSYRLLGPHRRSPDISEVTYPLPINSFHAGPSHSPVIMVSGLHHKMNCSRIFNLFCLYGNVRKVKFMRSVPGCALVEMGDTLGVDRVITHLNNIKVFGKKFCLCASKKETVIPGDTYLLDDGSSSFQDFGMTRNNRFTSSAMVSKTIIQSPSSVLHYYNAPPSVTHDDLQKLCSDHDLPVFVRYRAFTKASSKTNSGLLEFASQNEAVEVLMVLNNHQIRIENYTQPFTLKLCFSTTSHL</sequence>
<dbReference type="SMART" id="SM00360">
    <property type="entry name" value="RRM"/>
    <property type="match status" value="4"/>
</dbReference>
<dbReference type="InterPro" id="IPR055204">
    <property type="entry name" value="HNRNPL_RRM"/>
</dbReference>
<dbReference type="GO" id="GO:0005634">
    <property type="term" value="C:nucleus"/>
    <property type="evidence" value="ECO:0007669"/>
    <property type="project" value="InterPro"/>
</dbReference>
<protein>
    <submittedName>
        <fullName evidence="7">Heterogeneous nuclear ribonucleoprotein L-like</fullName>
    </submittedName>
</protein>
<dbReference type="InterPro" id="IPR006536">
    <property type="entry name" value="HnRNP-L/PTB"/>
</dbReference>
<dbReference type="NCBIfam" id="TIGR01649">
    <property type="entry name" value="hnRNP-L_PTB"/>
    <property type="match status" value="1"/>
</dbReference>
<evidence type="ECO:0000256" key="2">
    <source>
        <dbReference type="ARBA" id="ARBA00022737"/>
    </source>
</evidence>
<dbReference type="Pfam" id="PF13893">
    <property type="entry name" value="RRM_5"/>
    <property type="match status" value="1"/>
</dbReference>
<dbReference type="AlphaFoldDB" id="A0A6J2V2Z6"/>
<gene>
    <name evidence="7" type="primary">LOC115809715</name>
</gene>
<name>A0A6J2V2Z6_CHACN</name>
<dbReference type="InterPro" id="IPR021790">
    <property type="entry name" value="PTBP1-like_RRM2"/>
</dbReference>
<dbReference type="OrthoDB" id="302770at2759"/>
<reference evidence="7" key="1">
    <citation type="submission" date="2025-08" db="UniProtKB">
        <authorList>
            <consortium name="RefSeq"/>
        </authorList>
    </citation>
    <scope>IDENTIFICATION</scope>
</reference>
<dbReference type="GO" id="GO:0003723">
    <property type="term" value="F:RNA binding"/>
    <property type="evidence" value="ECO:0007669"/>
    <property type="project" value="UniProtKB-UniRule"/>
</dbReference>
<evidence type="ECO:0000256" key="1">
    <source>
        <dbReference type="ARBA" id="ARBA00022553"/>
    </source>
</evidence>
<dbReference type="GeneID" id="115809715"/>
<dbReference type="InterPro" id="IPR035979">
    <property type="entry name" value="RBD_domain_sf"/>
</dbReference>
<dbReference type="InterPro" id="IPR012677">
    <property type="entry name" value="Nucleotide-bd_a/b_plait_sf"/>
</dbReference>
<keyword evidence="2" id="KW-0677">Repeat</keyword>
<accession>A0A6J2V2Z6</accession>